<feature type="compositionally biased region" description="Basic and acidic residues" evidence="5">
    <location>
        <begin position="10"/>
        <end position="25"/>
    </location>
</feature>
<evidence type="ECO:0000256" key="3">
    <source>
        <dbReference type="ARBA" id="ARBA00023163"/>
    </source>
</evidence>
<dbReference type="SUPFAM" id="SSF48498">
    <property type="entry name" value="Tetracyclin repressor-like, C-terminal domain"/>
    <property type="match status" value="1"/>
</dbReference>
<dbReference type="PANTHER" id="PTHR30055:SF234">
    <property type="entry name" value="HTH-TYPE TRANSCRIPTIONAL REGULATOR BETI"/>
    <property type="match status" value="1"/>
</dbReference>
<evidence type="ECO:0000256" key="1">
    <source>
        <dbReference type="ARBA" id="ARBA00023015"/>
    </source>
</evidence>
<evidence type="ECO:0000256" key="4">
    <source>
        <dbReference type="PROSITE-ProRule" id="PRU00335"/>
    </source>
</evidence>
<organism evidence="7 8">
    <name type="scientific">Leifsonia aquatica</name>
    <name type="common">Corynebacterium aquaticum</name>
    <dbReference type="NCBI Taxonomy" id="144185"/>
    <lineage>
        <taxon>Bacteria</taxon>
        <taxon>Bacillati</taxon>
        <taxon>Actinomycetota</taxon>
        <taxon>Actinomycetes</taxon>
        <taxon>Micrococcales</taxon>
        <taxon>Microbacteriaceae</taxon>
        <taxon>Leifsonia</taxon>
    </lineage>
</organism>
<feature type="region of interest" description="Disordered" evidence="5">
    <location>
        <begin position="1"/>
        <end position="25"/>
    </location>
</feature>
<dbReference type="GO" id="GO:0003700">
    <property type="term" value="F:DNA-binding transcription factor activity"/>
    <property type="evidence" value="ECO:0007669"/>
    <property type="project" value="TreeGrafter"/>
</dbReference>
<dbReference type="InterPro" id="IPR001647">
    <property type="entry name" value="HTH_TetR"/>
</dbReference>
<dbReference type="InterPro" id="IPR036271">
    <property type="entry name" value="Tet_transcr_reg_TetR-rel_C_sf"/>
</dbReference>
<dbReference type="Pfam" id="PF00440">
    <property type="entry name" value="TetR_N"/>
    <property type="match status" value="1"/>
</dbReference>
<dbReference type="InterPro" id="IPR009057">
    <property type="entry name" value="Homeodomain-like_sf"/>
</dbReference>
<dbReference type="PRINTS" id="PR00455">
    <property type="entry name" value="HTHTETR"/>
</dbReference>
<evidence type="ECO:0000256" key="2">
    <source>
        <dbReference type="ARBA" id="ARBA00023125"/>
    </source>
</evidence>
<dbReference type="Gene3D" id="1.10.10.60">
    <property type="entry name" value="Homeodomain-like"/>
    <property type="match status" value="1"/>
</dbReference>
<accession>A0A7W4YLT2</accession>
<dbReference type="PANTHER" id="PTHR30055">
    <property type="entry name" value="HTH-TYPE TRANSCRIPTIONAL REGULATOR RUTR"/>
    <property type="match status" value="1"/>
</dbReference>
<dbReference type="GO" id="GO:0000976">
    <property type="term" value="F:transcription cis-regulatory region binding"/>
    <property type="evidence" value="ECO:0007669"/>
    <property type="project" value="TreeGrafter"/>
</dbReference>
<dbReference type="AlphaFoldDB" id="A0A7W4YLT2"/>
<feature type="domain" description="HTH tetR-type" evidence="6">
    <location>
        <begin position="26"/>
        <end position="86"/>
    </location>
</feature>
<dbReference type="SUPFAM" id="SSF46689">
    <property type="entry name" value="Homeodomain-like"/>
    <property type="match status" value="1"/>
</dbReference>
<reference evidence="7 8" key="1">
    <citation type="submission" date="2020-08" db="EMBL/GenBank/DDBJ databases">
        <title>Sequencing the genomes of 1000 actinobacteria strains.</title>
        <authorList>
            <person name="Klenk H.-P."/>
        </authorList>
    </citation>
    <scope>NUCLEOTIDE SEQUENCE [LARGE SCALE GENOMIC DNA]</scope>
    <source>
        <strain evidence="7 8">DSM 20146</strain>
    </source>
</reference>
<dbReference type="PROSITE" id="PS50977">
    <property type="entry name" value="HTH_TETR_2"/>
    <property type="match status" value="1"/>
</dbReference>
<dbReference type="RefSeq" id="WP_183428933.1">
    <property type="nucleotide sequence ID" value="NZ_JACHVP010000007.1"/>
</dbReference>
<gene>
    <name evidence="7" type="ORF">FHX33_004179</name>
</gene>
<evidence type="ECO:0000313" key="8">
    <source>
        <dbReference type="Proteomes" id="UP000538196"/>
    </source>
</evidence>
<keyword evidence="1" id="KW-0805">Transcription regulation</keyword>
<feature type="DNA-binding region" description="H-T-H motif" evidence="4">
    <location>
        <begin position="49"/>
        <end position="68"/>
    </location>
</feature>
<dbReference type="Pfam" id="PF17932">
    <property type="entry name" value="TetR_C_24"/>
    <property type="match status" value="1"/>
</dbReference>
<sequence>MTETLPTDGLRAEEPRSDGLRRGRPGYDQRGILEVAVAAFNEHGYDATSIGMLATRLGLSKSAIYHHVSSKDELLALALDEALDGLEGVLRSPEATDGPAAARLAAVLRGAVHVLAERKPYVTLLLRVRGNTEVERAALARRRAFDRAVADLVAEAQAEGALRTDADPVVVARLLFGTINSLTEWYDPAGPVAPDTLADVILAFAL</sequence>
<protein>
    <submittedName>
        <fullName evidence="7">AcrR family transcriptional regulator</fullName>
    </submittedName>
</protein>
<keyword evidence="3" id="KW-0804">Transcription</keyword>
<evidence type="ECO:0000256" key="5">
    <source>
        <dbReference type="SAM" id="MobiDB-lite"/>
    </source>
</evidence>
<keyword evidence="8" id="KW-1185">Reference proteome</keyword>
<dbReference type="InterPro" id="IPR050109">
    <property type="entry name" value="HTH-type_TetR-like_transc_reg"/>
</dbReference>
<dbReference type="InterPro" id="IPR041490">
    <property type="entry name" value="KstR2_TetR_C"/>
</dbReference>
<dbReference type="Gene3D" id="1.10.357.10">
    <property type="entry name" value="Tetracycline Repressor, domain 2"/>
    <property type="match status" value="1"/>
</dbReference>
<keyword evidence="2 4" id="KW-0238">DNA-binding</keyword>
<comment type="caution">
    <text evidence="7">The sequence shown here is derived from an EMBL/GenBank/DDBJ whole genome shotgun (WGS) entry which is preliminary data.</text>
</comment>
<name>A0A7W4YLT2_LEIAQ</name>
<evidence type="ECO:0000313" key="7">
    <source>
        <dbReference type="EMBL" id="MBB2969395.1"/>
    </source>
</evidence>
<dbReference type="Proteomes" id="UP000538196">
    <property type="component" value="Unassembled WGS sequence"/>
</dbReference>
<proteinExistence type="predicted"/>
<evidence type="ECO:0000259" key="6">
    <source>
        <dbReference type="PROSITE" id="PS50977"/>
    </source>
</evidence>
<dbReference type="EMBL" id="JACHVP010000007">
    <property type="protein sequence ID" value="MBB2969395.1"/>
    <property type="molecule type" value="Genomic_DNA"/>
</dbReference>